<protein>
    <submittedName>
        <fullName evidence="2">Uncharacterized protein</fullName>
    </submittedName>
</protein>
<feature type="compositionally biased region" description="Basic residues" evidence="1">
    <location>
        <begin position="10"/>
        <end position="21"/>
    </location>
</feature>
<feature type="region of interest" description="Disordered" evidence="1">
    <location>
        <begin position="1"/>
        <end position="66"/>
    </location>
</feature>
<gene>
    <name evidence="2" type="ORF">EI982_10490</name>
</gene>
<name>A0A6B9FHV1_9EURY</name>
<evidence type="ECO:0000256" key="1">
    <source>
        <dbReference type="SAM" id="MobiDB-lite"/>
    </source>
</evidence>
<sequence>MRRSTGPPSRRVRPRRWRRRPTPAILRSPCRWPRSAPRPDRRRSSPARRRPPRRPGRCRPCGSTPR</sequence>
<proteinExistence type="predicted"/>
<dbReference type="KEGG" id="hra:EI982_10490"/>
<accession>A0A6B9FHV1</accession>
<feature type="compositionally biased region" description="Basic residues" evidence="1">
    <location>
        <begin position="44"/>
        <end position="57"/>
    </location>
</feature>
<evidence type="ECO:0000313" key="2">
    <source>
        <dbReference type="EMBL" id="QGX96653.1"/>
    </source>
</evidence>
<keyword evidence="3" id="KW-1185">Reference proteome</keyword>
<reference evidence="2 3" key="1">
    <citation type="submission" date="2018-12" db="EMBL/GenBank/DDBJ databases">
        <title>Complete genome sequence of Haloplanus rallus MBLA0036.</title>
        <authorList>
            <person name="Nam Y.-d."/>
            <person name="Kang J."/>
            <person name="Chung W.-H."/>
            <person name="Park Y.S."/>
        </authorList>
    </citation>
    <scope>NUCLEOTIDE SEQUENCE [LARGE SCALE GENOMIC DNA]</scope>
    <source>
        <strain evidence="2 3">MBLA0036</strain>
    </source>
</reference>
<evidence type="ECO:0000313" key="3">
    <source>
        <dbReference type="Proteomes" id="UP000428325"/>
    </source>
</evidence>
<organism evidence="2 3">
    <name type="scientific">Haloplanus rallus</name>
    <dbReference type="NCBI Taxonomy" id="1816183"/>
    <lineage>
        <taxon>Archaea</taxon>
        <taxon>Methanobacteriati</taxon>
        <taxon>Methanobacteriota</taxon>
        <taxon>Stenosarchaea group</taxon>
        <taxon>Halobacteria</taxon>
        <taxon>Halobacteriales</taxon>
        <taxon>Haloferacaceae</taxon>
        <taxon>Haloplanus</taxon>
    </lineage>
</organism>
<dbReference type="AlphaFoldDB" id="A0A6B9FHV1"/>
<dbReference type="EMBL" id="CP034345">
    <property type="protein sequence ID" value="QGX96653.1"/>
    <property type="molecule type" value="Genomic_DNA"/>
</dbReference>
<dbReference type="Proteomes" id="UP000428325">
    <property type="component" value="Chromosome"/>
</dbReference>